<feature type="coiled-coil region" evidence="1">
    <location>
        <begin position="53"/>
        <end position="88"/>
    </location>
</feature>
<keyword evidence="4" id="KW-1185">Reference proteome</keyword>
<evidence type="ECO:0000256" key="2">
    <source>
        <dbReference type="SAM" id="MobiDB-lite"/>
    </source>
</evidence>
<reference evidence="3 4" key="1">
    <citation type="journal article" date="2015" name="Genome Biol.">
        <title>Comparative genomics of Steinernema reveals deeply conserved gene regulatory networks.</title>
        <authorList>
            <person name="Dillman A.R."/>
            <person name="Macchietto M."/>
            <person name="Porter C.F."/>
            <person name="Rogers A."/>
            <person name="Williams B."/>
            <person name="Antoshechkin I."/>
            <person name="Lee M.M."/>
            <person name="Goodwin Z."/>
            <person name="Lu X."/>
            <person name="Lewis E.E."/>
            <person name="Goodrich-Blair H."/>
            <person name="Stock S.P."/>
            <person name="Adams B.J."/>
            <person name="Sternberg P.W."/>
            <person name="Mortazavi A."/>
        </authorList>
    </citation>
    <scope>NUCLEOTIDE SEQUENCE [LARGE SCALE GENOMIC DNA]</scope>
    <source>
        <strain evidence="3 4">ALL</strain>
    </source>
</reference>
<accession>A0A4U5NTC4</accession>
<dbReference type="Proteomes" id="UP000298663">
    <property type="component" value="Unassembled WGS sequence"/>
</dbReference>
<protein>
    <submittedName>
        <fullName evidence="3">Uncharacterized protein</fullName>
    </submittedName>
</protein>
<dbReference type="AlphaFoldDB" id="A0A4U5NTC4"/>
<dbReference type="STRING" id="34508.A0A4U5NTC4"/>
<dbReference type="InterPro" id="IPR005312">
    <property type="entry name" value="DUF1759"/>
</dbReference>
<proteinExistence type="predicted"/>
<evidence type="ECO:0000313" key="4">
    <source>
        <dbReference type="Proteomes" id="UP000298663"/>
    </source>
</evidence>
<comment type="caution">
    <text evidence="3">The sequence shown here is derived from an EMBL/GenBank/DDBJ whole genome shotgun (WGS) entry which is preliminary data.</text>
</comment>
<dbReference type="PANTHER" id="PTHR47331">
    <property type="entry name" value="PHD-TYPE DOMAIN-CONTAINING PROTEIN"/>
    <property type="match status" value="1"/>
</dbReference>
<dbReference type="EMBL" id="AZBU02000003">
    <property type="protein sequence ID" value="TKR86522.1"/>
    <property type="molecule type" value="Genomic_DNA"/>
</dbReference>
<dbReference type="Pfam" id="PF03564">
    <property type="entry name" value="DUF1759"/>
    <property type="match status" value="1"/>
</dbReference>
<sequence>MSVSYLIWKERVEDGIKYAEGLITKTEAEEDHLRRPVMIPGLQDQEQKLEIFMEKLMKEFSDLEKAEQASLQQELRSICKKINAIQENLRQVVHDARILADRKKSVNLLPPTLAKDSVCLKPVSKIPEIKLDPFTGDMTTWGSFKALFSKYYDFLDEEERFPHLLNLLEGEPKMVAKSFGANEKAFKLTWQELESRYGDVDLIKGVLLERLNTCRMKSQSWEHQRELVFELQGIYAQLEGLASPQNEWTCKLIQGKFPEFTQKEVLRVIDKTKKYDPKEWITQLRTVISDNMSVVAMTVTHSGGLQNSQNGQWHENAFSRQSRPVRRHQFGQYDREECVFCSDDHKPENCTRVIGLTQRNQCLRDKRRCFRCFGTGHSSTMCSMRVPCGECGKNHHTALCFAKLRREMPENFREAPRYNDPPRGVTFADYSRNLRSPPPGSFMNHSGLRQEQPRLPRPRSPSPMDRFSSAGQGTPRSQSPAMRSRIPDYEDSSSMAPVKTTSGREASRSKSPVKGNKYQQRDSKEQVMLMEQLQPIPDQPLVQTPATKETFLMTAKTVSYDRTTNSYVGLPVLFDCASNRTYIEACTAEKLQLPTIRTDEFEYKHWGATEAIQARSDVKELLVIGKANEKVKIEATVAPQITSDPLPRPKLTDEDRKRVREKGYVLAESQKRRKPVKPVIMLGVDQMWNFVEGESFPLTQGLHALPTTFGAVISGYQDPLTLPSPKMPEKTMMIQEVQDPTRPQRLKKNSRRP</sequence>
<dbReference type="OrthoDB" id="5864015at2759"/>
<reference evidence="3 4" key="2">
    <citation type="journal article" date="2019" name="G3 (Bethesda)">
        <title>Hybrid Assembly of the Genome of the Entomopathogenic Nematode Steinernema carpocapsae Identifies the X-Chromosome.</title>
        <authorList>
            <person name="Serra L."/>
            <person name="Macchietto M."/>
            <person name="Macias-Munoz A."/>
            <person name="McGill C.J."/>
            <person name="Rodriguez I.M."/>
            <person name="Rodriguez B."/>
            <person name="Murad R."/>
            <person name="Mortazavi A."/>
        </authorList>
    </citation>
    <scope>NUCLEOTIDE SEQUENCE [LARGE SCALE GENOMIC DNA]</scope>
    <source>
        <strain evidence="3 4">ALL</strain>
    </source>
</reference>
<feature type="compositionally biased region" description="Polar residues" evidence="2">
    <location>
        <begin position="470"/>
        <end position="481"/>
    </location>
</feature>
<evidence type="ECO:0000313" key="3">
    <source>
        <dbReference type="EMBL" id="TKR86522.1"/>
    </source>
</evidence>
<feature type="compositionally biased region" description="Polar residues" evidence="2">
    <location>
        <begin position="492"/>
        <end position="504"/>
    </location>
</feature>
<gene>
    <name evidence="3" type="ORF">L596_011100</name>
</gene>
<feature type="region of interest" description="Disordered" evidence="2">
    <location>
        <begin position="412"/>
        <end position="522"/>
    </location>
</feature>
<keyword evidence="1" id="KW-0175">Coiled coil</keyword>
<evidence type="ECO:0000256" key="1">
    <source>
        <dbReference type="SAM" id="Coils"/>
    </source>
</evidence>
<name>A0A4U5NTC4_STECR</name>
<organism evidence="3 4">
    <name type="scientific">Steinernema carpocapsae</name>
    <name type="common">Entomopathogenic nematode</name>
    <dbReference type="NCBI Taxonomy" id="34508"/>
    <lineage>
        <taxon>Eukaryota</taxon>
        <taxon>Metazoa</taxon>
        <taxon>Ecdysozoa</taxon>
        <taxon>Nematoda</taxon>
        <taxon>Chromadorea</taxon>
        <taxon>Rhabditida</taxon>
        <taxon>Tylenchina</taxon>
        <taxon>Panagrolaimomorpha</taxon>
        <taxon>Strongyloidoidea</taxon>
        <taxon>Steinernematidae</taxon>
        <taxon>Steinernema</taxon>
    </lineage>
</organism>
<dbReference type="PANTHER" id="PTHR47331:SF5">
    <property type="entry name" value="RIBONUCLEASE H"/>
    <property type="match status" value="1"/>
</dbReference>